<dbReference type="Gene3D" id="1.20.1290.10">
    <property type="entry name" value="AhpD-like"/>
    <property type="match status" value="1"/>
</dbReference>
<comment type="caution">
    <text evidence="1">The sequence shown here is derived from an EMBL/GenBank/DDBJ whole genome shotgun (WGS) entry which is preliminary data.</text>
</comment>
<keyword evidence="1" id="KW-0472">Membrane</keyword>
<dbReference type="OrthoDB" id="3233491at2"/>
<dbReference type="AlphaFoldDB" id="A0A087DDU4"/>
<keyword evidence="1" id="KW-0812">Transmembrane</keyword>
<evidence type="ECO:0000313" key="2">
    <source>
        <dbReference type="Proteomes" id="UP000029033"/>
    </source>
</evidence>
<dbReference type="eggNOG" id="COG2128">
    <property type="taxonomic scope" value="Bacteria"/>
</dbReference>
<dbReference type="Proteomes" id="UP000029033">
    <property type="component" value="Unassembled WGS sequence"/>
</dbReference>
<accession>A0A087DDU4</accession>
<reference evidence="1 2" key="1">
    <citation type="submission" date="2014-03" db="EMBL/GenBank/DDBJ databases">
        <title>Genomics of Bifidobacteria.</title>
        <authorList>
            <person name="Ventura M."/>
            <person name="Milani C."/>
            <person name="Lugli G.A."/>
        </authorList>
    </citation>
    <scope>NUCLEOTIDE SEQUENCE [LARGE SCALE GENOMIC DNA]</scope>
    <source>
        <strain evidence="1 2">LMG 21589</strain>
    </source>
</reference>
<gene>
    <name evidence="1" type="ORF">BSCA_0184</name>
</gene>
<dbReference type="EMBL" id="JGZO01000012">
    <property type="protein sequence ID" value="KFI93694.1"/>
    <property type="molecule type" value="Genomic_DNA"/>
</dbReference>
<protein>
    <submittedName>
        <fullName evidence="1">Putative transmembrane protein</fullName>
    </submittedName>
</protein>
<dbReference type="RefSeq" id="WP_046726129.1">
    <property type="nucleotide sequence ID" value="NZ_CAJPMS010000044.1"/>
</dbReference>
<dbReference type="STRING" id="158787.BSCA_0184"/>
<dbReference type="GeneID" id="85164683"/>
<sequence>MARVGSADPNNLTADASKAWDDLDKKGTLTNMQQTLLRDYGTFLAYRAWHYSWDSLVATLGIKDATIFAHAISRTGSCLLCSLFFVSDLRDLGVDPNEFEPDEREQLLIDFAESIVKNPTAVPDELFARVRKAFNDDEIVVIVGFAGQMIAGNTFNSVLKVDVDGRLKPLEHTFTPATWRDAIK</sequence>
<evidence type="ECO:0000313" key="1">
    <source>
        <dbReference type="EMBL" id="KFI93694.1"/>
    </source>
</evidence>
<organism evidence="1 2">
    <name type="scientific">Bifidobacterium scardovii</name>
    <dbReference type="NCBI Taxonomy" id="158787"/>
    <lineage>
        <taxon>Bacteria</taxon>
        <taxon>Bacillati</taxon>
        <taxon>Actinomycetota</taxon>
        <taxon>Actinomycetes</taxon>
        <taxon>Bifidobacteriales</taxon>
        <taxon>Bifidobacteriaceae</taxon>
        <taxon>Bifidobacterium</taxon>
    </lineage>
</organism>
<dbReference type="SUPFAM" id="SSF69118">
    <property type="entry name" value="AhpD-like"/>
    <property type="match status" value="1"/>
</dbReference>
<name>A0A087DDU4_9BIFI</name>
<keyword evidence="2" id="KW-1185">Reference proteome</keyword>
<dbReference type="InterPro" id="IPR029032">
    <property type="entry name" value="AhpD-like"/>
</dbReference>
<proteinExistence type="predicted"/>